<feature type="repeat" description="ANK" evidence="3">
    <location>
        <begin position="310"/>
        <end position="342"/>
    </location>
</feature>
<dbReference type="InterPro" id="IPR002110">
    <property type="entry name" value="Ankyrin_rpt"/>
</dbReference>
<dbReference type="EMBL" id="CAJZBQ010000020">
    <property type="protein sequence ID" value="CAG9318117.1"/>
    <property type="molecule type" value="Genomic_DNA"/>
</dbReference>
<dbReference type="GO" id="GO:0085020">
    <property type="term" value="P:protein K6-linked ubiquitination"/>
    <property type="evidence" value="ECO:0007669"/>
    <property type="project" value="TreeGrafter"/>
</dbReference>
<dbReference type="GO" id="GO:0004842">
    <property type="term" value="F:ubiquitin-protein transferase activity"/>
    <property type="evidence" value="ECO:0007669"/>
    <property type="project" value="TreeGrafter"/>
</dbReference>
<gene>
    <name evidence="4" type="ORF">BSTOLATCC_MIC20600</name>
</gene>
<keyword evidence="2 3" id="KW-0040">ANK repeat</keyword>
<organism evidence="4 5">
    <name type="scientific">Blepharisma stoltei</name>
    <dbReference type="NCBI Taxonomy" id="1481888"/>
    <lineage>
        <taxon>Eukaryota</taxon>
        <taxon>Sar</taxon>
        <taxon>Alveolata</taxon>
        <taxon>Ciliophora</taxon>
        <taxon>Postciliodesmatophora</taxon>
        <taxon>Heterotrichea</taxon>
        <taxon>Heterotrichida</taxon>
        <taxon>Blepharismidae</taxon>
        <taxon>Blepharisma</taxon>
    </lineage>
</organism>
<dbReference type="AlphaFoldDB" id="A0AAU9J2E6"/>
<name>A0AAU9J2E6_9CILI</name>
<protein>
    <recommendedName>
        <fullName evidence="6">ANK_REP_REGION domain-containing protein</fullName>
    </recommendedName>
</protein>
<evidence type="ECO:0000313" key="5">
    <source>
        <dbReference type="Proteomes" id="UP001162131"/>
    </source>
</evidence>
<dbReference type="PANTHER" id="PTHR24171">
    <property type="entry name" value="ANKYRIN REPEAT DOMAIN-CONTAINING PROTEIN 39-RELATED"/>
    <property type="match status" value="1"/>
</dbReference>
<dbReference type="InterPro" id="IPR036770">
    <property type="entry name" value="Ankyrin_rpt-contain_sf"/>
</dbReference>
<keyword evidence="1" id="KW-0677">Repeat</keyword>
<dbReference type="Proteomes" id="UP001162131">
    <property type="component" value="Unassembled WGS sequence"/>
</dbReference>
<evidence type="ECO:0000256" key="2">
    <source>
        <dbReference type="ARBA" id="ARBA00023043"/>
    </source>
</evidence>
<reference evidence="4" key="1">
    <citation type="submission" date="2021-09" db="EMBL/GenBank/DDBJ databases">
        <authorList>
            <consortium name="AG Swart"/>
            <person name="Singh M."/>
            <person name="Singh A."/>
            <person name="Seah K."/>
            <person name="Emmerich C."/>
        </authorList>
    </citation>
    <scope>NUCLEOTIDE SEQUENCE</scope>
    <source>
        <strain evidence="4">ATCC30299</strain>
    </source>
</reference>
<dbReference type="Gene3D" id="1.25.40.20">
    <property type="entry name" value="Ankyrin repeat-containing domain"/>
    <property type="match status" value="1"/>
</dbReference>
<evidence type="ECO:0000313" key="4">
    <source>
        <dbReference type="EMBL" id="CAG9318117.1"/>
    </source>
</evidence>
<dbReference type="SMART" id="SM00248">
    <property type="entry name" value="ANK"/>
    <property type="match status" value="2"/>
</dbReference>
<feature type="repeat" description="ANK" evidence="3">
    <location>
        <begin position="277"/>
        <end position="309"/>
    </location>
</feature>
<evidence type="ECO:0000256" key="1">
    <source>
        <dbReference type="ARBA" id="ARBA00022737"/>
    </source>
</evidence>
<evidence type="ECO:0008006" key="6">
    <source>
        <dbReference type="Google" id="ProtNLM"/>
    </source>
</evidence>
<keyword evidence="5" id="KW-1185">Reference proteome</keyword>
<comment type="caution">
    <text evidence="4">The sequence shown here is derived from an EMBL/GenBank/DDBJ whole genome shotgun (WGS) entry which is preliminary data.</text>
</comment>
<dbReference type="SUPFAM" id="SSF48403">
    <property type="entry name" value="Ankyrin repeat"/>
    <property type="match status" value="1"/>
</dbReference>
<accession>A0AAU9J2E6</accession>
<proteinExistence type="predicted"/>
<evidence type="ECO:0000256" key="3">
    <source>
        <dbReference type="PROSITE-ProRule" id="PRU00023"/>
    </source>
</evidence>
<sequence length="399" mass="45951">MHNNFLLKHQILMKSSTSYDAISNQFLSFDRAITAPLSTSKSISSFRPYTSYQNNRVFKRNSIKPLNPFPIIHSPRRAMELELTTTIPSLEIKKKQSTIGNILSSINREQRLKTAELLSSRKNPEPVIEKNDSFFERYEPKKNKFTHKLVGDIKLPRKYFHLTSNDQDLKIININQKSQTLQNVSYEVKIPKLEGIKKDEKARKLDMKKRALTAIRHFNQMKLNAYAVSKLSEVMPKEPYCQPKSKEFIMACKLGEIDDIQRLLHANRWLAHAFDTARQTGLHWAARRNFIKIIDLLISYGTYIDAKDMAGRTPLFLAVKNGNSEAVTVFITKKSNPFIKTRAGNSIDSVASAFPIRHLVFKTKAKVYVKKFVISPEENDFENTESIVDNRKPLVQFSL</sequence>
<dbReference type="PANTHER" id="PTHR24171:SF8">
    <property type="entry name" value="BRCA1-ASSOCIATED RING DOMAIN PROTEIN 1"/>
    <property type="match status" value="1"/>
</dbReference>
<dbReference type="PROSITE" id="PS50297">
    <property type="entry name" value="ANK_REP_REGION"/>
    <property type="match status" value="1"/>
</dbReference>
<dbReference type="PROSITE" id="PS50088">
    <property type="entry name" value="ANK_REPEAT"/>
    <property type="match status" value="2"/>
</dbReference>
<dbReference type="Pfam" id="PF12796">
    <property type="entry name" value="Ank_2"/>
    <property type="match status" value="1"/>
</dbReference>